<gene>
    <name evidence="3" type="primary">LOC109707056</name>
</gene>
<sequence length="203" mass="22783">MLFLKILGNVKDKESSQDSSNMSSSSSCSPSTGIERNKSGNQQTSLEKSEGHQRGNVEESAVDTVKFLETVISQLKEERTQEDFGEHLVQEMMSVCDEFRQLTGRNEGEDLNARWQDWRCKLQQVMNSLSAKKGISKEAFESSVHSRDNTPEGESAPDDKEAEVEAVTVCSTTEQRKEQHTERESKKGRKKAKGKGKNKGKKH</sequence>
<feature type="region of interest" description="Disordered" evidence="1">
    <location>
        <begin position="8"/>
        <end position="61"/>
    </location>
</feature>
<name>A0A6P5EJY2_ANACO</name>
<organism evidence="2 3">
    <name type="scientific">Ananas comosus</name>
    <name type="common">Pineapple</name>
    <name type="synonym">Ananas ananas</name>
    <dbReference type="NCBI Taxonomy" id="4615"/>
    <lineage>
        <taxon>Eukaryota</taxon>
        <taxon>Viridiplantae</taxon>
        <taxon>Streptophyta</taxon>
        <taxon>Embryophyta</taxon>
        <taxon>Tracheophyta</taxon>
        <taxon>Spermatophyta</taxon>
        <taxon>Magnoliopsida</taxon>
        <taxon>Liliopsida</taxon>
        <taxon>Poales</taxon>
        <taxon>Bromeliaceae</taxon>
        <taxon>Bromelioideae</taxon>
        <taxon>Ananas</taxon>
    </lineage>
</organism>
<feature type="region of interest" description="Disordered" evidence="1">
    <location>
        <begin position="135"/>
        <end position="203"/>
    </location>
</feature>
<feature type="compositionally biased region" description="Basic and acidic residues" evidence="1">
    <location>
        <begin position="174"/>
        <end position="185"/>
    </location>
</feature>
<keyword evidence="2" id="KW-1185">Reference proteome</keyword>
<feature type="compositionally biased region" description="Basic residues" evidence="1">
    <location>
        <begin position="186"/>
        <end position="203"/>
    </location>
</feature>
<reference evidence="2" key="1">
    <citation type="journal article" date="2015" name="Nat. Genet.">
        <title>The pineapple genome and the evolution of CAM photosynthesis.</title>
        <authorList>
            <person name="Ming R."/>
            <person name="VanBuren R."/>
            <person name="Wai C.M."/>
            <person name="Tang H."/>
            <person name="Schatz M.C."/>
            <person name="Bowers J.E."/>
            <person name="Lyons E."/>
            <person name="Wang M.L."/>
            <person name="Chen J."/>
            <person name="Biggers E."/>
            <person name="Zhang J."/>
            <person name="Huang L."/>
            <person name="Zhang L."/>
            <person name="Miao W."/>
            <person name="Zhang J."/>
            <person name="Ye Z."/>
            <person name="Miao C."/>
            <person name="Lin Z."/>
            <person name="Wang H."/>
            <person name="Zhou H."/>
            <person name="Yim W.C."/>
            <person name="Priest H.D."/>
            <person name="Zheng C."/>
            <person name="Woodhouse M."/>
            <person name="Edger P.P."/>
            <person name="Guyot R."/>
            <person name="Guo H.B."/>
            <person name="Guo H."/>
            <person name="Zheng G."/>
            <person name="Singh R."/>
            <person name="Sharma A."/>
            <person name="Min X."/>
            <person name="Zheng Y."/>
            <person name="Lee H."/>
            <person name="Gurtowski J."/>
            <person name="Sedlazeck F.J."/>
            <person name="Harkess A."/>
            <person name="McKain M.R."/>
            <person name="Liao Z."/>
            <person name="Fang J."/>
            <person name="Liu J."/>
            <person name="Zhang X."/>
            <person name="Zhang Q."/>
            <person name="Hu W."/>
            <person name="Qin Y."/>
            <person name="Wang K."/>
            <person name="Chen L.Y."/>
            <person name="Shirley N."/>
            <person name="Lin Y.R."/>
            <person name="Liu L.Y."/>
            <person name="Hernandez A.G."/>
            <person name="Wright C.L."/>
            <person name="Bulone V."/>
            <person name="Tuskan G.A."/>
            <person name="Heath K."/>
            <person name="Zee F."/>
            <person name="Moore P.H."/>
            <person name="Sunkar R."/>
            <person name="Leebens-Mack J.H."/>
            <person name="Mockler T."/>
            <person name="Bennetzen J.L."/>
            <person name="Freeling M."/>
            <person name="Sankoff D."/>
            <person name="Paterson A.H."/>
            <person name="Zhu X."/>
            <person name="Yang X."/>
            <person name="Smith J.A."/>
            <person name="Cushman J.C."/>
            <person name="Paull R.E."/>
            <person name="Yu Q."/>
        </authorList>
    </citation>
    <scope>NUCLEOTIDE SEQUENCE [LARGE SCALE GENOMIC DNA]</scope>
    <source>
        <strain evidence="2">cv. F153</strain>
    </source>
</reference>
<protein>
    <submittedName>
        <fullName evidence="3">Uncharacterized protein LOC109707056</fullName>
    </submittedName>
</protein>
<dbReference type="RefSeq" id="XP_020083712.1">
    <property type="nucleotide sequence ID" value="XM_020228123.1"/>
</dbReference>
<accession>A0A6P5EJY2</accession>
<evidence type="ECO:0000313" key="3">
    <source>
        <dbReference type="RefSeq" id="XP_020083712.1"/>
    </source>
</evidence>
<evidence type="ECO:0000256" key="1">
    <source>
        <dbReference type="SAM" id="MobiDB-lite"/>
    </source>
</evidence>
<feature type="compositionally biased region" description="Basic and acidic residues" evidence="1">
    <location>
        <begin position="135"/>
        <end position="150"/>
    </location>
</feature>
<reference evidence="3" key="2">
    <citation type="submission" date="2025-08" db="UniProtKB">
        <authorList>
            <consortium name="RefSeq"/>
        </authorList>
    </citation>
    <scope>IDENTIFICATION</scope>
    <source>
        <tissue evidence="3">Leaf</tissue>
    </source>
</reference>
<feature type="compositionally biased region" description="Low complexity" evidence="1">
    <location>
        <begin position="17"/>
        <end position="31"/>
    </location>
</feature>
<dbReference type="AlphaFoldDB" id="A0A6P5EJY2"/>
<dbReference type="Proteomes" id="UP000515123">
    <property type="component" value="Linkage group 3"/>
</dbReference>
<dbReference type="GeneID" id="109707056"/>
<evidence type="ECO:0000313" key="2">
    <source>
        <dbReference type="Proteomes" id="UP000515123"/>
    </source>
</evidence>
<proteinExistence type="predicted"/>
<feature type="compositionally biased region" description="Basic and acidic residues" evidence="1">
    <location>
        <begin position="47"/>
        <end position="57"/>
    </location>
</feature>